<evidence type="ECO:0000256" key="4">
    <source>
        <dbReference type="ARBA" id="ARBA00016202"/>
    </source>
</evidence>
<dbReference type="OrthoDB" id="9797618at2"/>
<keyword evidence="8" id="KW-0472">Membrane</keyword>
<evidence type="ECO:0000313" key="14">
    <source>
        <dbReference type="Proteomes" id="UP000294462"/>
    </source>
</evidence>
<evidence type="ECO:0000256" key="12">
    <source>
        <dbReference type="ARBA" id="ARBA00023288"/>
    </source>
</evidence>
<reference evidence="13 14" key="1">
    <citation type="submission" date="2019-02" db="EMBL/GenBank/DDBJ databases">
        <authorList>
            <person name="Manzano-Marin A."/>
            <person name="Manzano-Marin A."/>
        </authorList>
    </citation>
    <scope>NUCLEOTIDE SEQUENCE [LARGE SCALE GENOMIC DNA]</scope>
    <source>
        <strain evidence="13 14">ErCipseudotaxifoliae</strain>
    </source>
</reference>
<keyword evidence="12 13" id="KW-0449">Lipoprotein</keyword>
<dbReference type="GO" id="GO:0015031">
    <property type="term" value="P:protein transport"/>
    <property type="evidence" value="ECO:0007669"/>
    <property type="project" value="UniProtKB-KW"/>
</dbReference>
<evidence type="ECO:0000313" key="13">
    <source>
        <dbReference type="EMBL" id="VFP87054.1"/>
    </source>
</evidence>
<dbReference type="AlphaFoldDB" id="A0A451DK31"/>
<evidence type="ECO:0000256" key="3">
    <source>
        <dbReference type="ARBA" id="ARBA00011245"/>
    </source>
</evidence>
<dbReference type="Gene3D" id="2.50.20.10">
    <property type="entry name" value="Lipoprotein localisation LolA/LolB/LppX"/>
    <property type="match status" value="1"/>
</dbReference>
<keyword evidence="5" id="KW-0813">Transport</keyword>
<dbReference type="Proteomes" id="UP000294462">
    <property type="component" value="Chromosome"/>
</dbReference>
<comment type="similarity">
    <text evidence="2">Belongs to the LolB family.</text>
</comment>
<keyword evidence="6" id="KW-0732">Signal</keyword>
<dbReference type="NCBIfam" id="TIGR00548">
    <property type="entry name" value="lolB"/>
    <property type="match status" value="1"/>
</dbReference>
<dbReference type="Pfam" id="PF03550">
    <property type="entry name" value="LolB"/>
    <property type="match status" value="1"/>
</dbReference>
<keyword evidence="14" id="KW-1185">Reference proteome</keyword>
<dbReference type="SUPFAM" id="SSF89392">
    <property type="entry name" value="Prokaryotic lipoproteins and lipoprotein localization factors"/>
    <property type="match status" value="1"/>
</dbReference>
<evidence type="ECO:0000256" key="5">
    <source>
        <dbReference type="ARBA" id="ARBA00022448"/>
    </source>
</evidence>
<evidence type="ECO:0000256" key="6">
    <source>
        <dbReference type="ARBA" id="ARBA00022729"/>
    </source>
</evidence>
<evidence type="ECO:0000256" key="2">
    <source>
        <dbReference type="ARBA" id="ARBA00009696"/>
    </source>
</evidence>
<sequence length="211" mass="24739" precursor="true">MLSILLAYARFKKLIYLSYILLLACSQGPYLKTEAVSEINTNPKWNHHQNLVKALTQYQVHGTLLLYSNNQKLFARFYWKQISPHHYQFLLSNLLGMTELQLEQKDQFVYIHTRDRKCVVSEKYAEYIIFQLTGIMVSLKNFSQWIMGLPGASTDFRLDSESHLRELSFGISSTQLHIFYLGYRKAPDKPAMPSHIELYQGKQRIKLKIDQ</sequence>
<accession>A0A451DK31</accession>
<evidence type="ECO:0000256" key="7">
    <source>
        <dbReference type="ARBA" id="ARBA00022927"/>
    </source>
</evidence>
<dbReference type="InterPro" id="IPR004565">
    <property type="entry name" value="OM_lipoprot_LolB"/>
</dbReference>
<evidence type="ECO:0000256" key="11">
    <source>
        <dbReference type="ARBA" id="ARBA00023237"/>
    </source>
</evidence>
<proteinExistence type="inferred from homology"/>
<keyword evidence="9" id="KW-0564">Palmitate</keyword>
<evidence type="ECO:0000256" key="1">
    <source>
        <dbReference type="ARBA" id="ARBA00004459"/>
    </source>
</evidence>
<keyword evidence="11" id="KW-0998">Cell outer membrane</keyword>
<dbReference type="CDD" id="cd16326">
    <property type="entry name" value="LolB"/>
    <property type="match status" value="1"/>
</dbReference>
<protein>
    <recommendedName>
        <fullName evidence="4">Outer-membrane lipoprotein LolB</fullName>
    </recommendedName>
</protein>
<dbReference type="EMBL" id="LR217725">
    <property type="protein sequence ID" value="VFP87054.1"/>
    <property type="molecule type" value="Genomic_DNA"/>
</dbReference>
<evidence type="ECO:0000256" key="9">
    <source>
        <dbReference type="ARBA" id="ARBA00023139"/>
    </source>
</evidence>
<name>A0A451DK31_9GAMM</name>
<organism evidence="13 14">
    <name type="scientific">Candidatus Erwinia haradaeae</name>
    <dbReference type="NCBI Taxonomy" id="1922217"/>
    <lineage>
        <taxon>Bacteria</taxon>
        <taxon>Pseudomonadati</taxon>
        <taxon>Pseudomonadota</taxon>
        <taxon>Gammaproteobacteria</taxon>
        <taxon>Enterobacterales</taxon>
        <taxon>Erwiniaceae</taxon>
        <taxon>Erwinia</taxon>
    </lineage>
</organism>
<dbReference type="KEGG" id="ehd:ERCIPSTX3056_405"/>
<keyword evidence="10" id="KW-0143">Chaperone</keyword>
<dbReference type="GO" id="GO:0009279">
    <property type="term" value="C:cell outer membrane"/>
    <property type="evidence" value="ECO:0007669"/>
    <property type="project" value="UniProtKB-SubCell"/>
</dbReference>
<comment type="subunit">
    <text evidence="3">Monomer.</text>
</comment>
<comment type="subcellular location">
    <subcellularLocation>
        <location evidence="1">Cell outer membrane</location>
        <topology evidence="1">Lipid-anchor</topology>
    </subcellularLocation>
</comment>
<keyword evidence="7" id="KW-0653">Protein transport</keyword>
<evidence type="ECO:0000256" key="8">
    <source>
        <dbReference type="ARBA" id="ARBA00023136"/>
    </source>
</evidence>
<dbReference type="RefSeq" id="WP_083595504.1">
    <property type="nucleotide sequence ID" value="NZ_LR217725.1"/>
</dbReference>
<gene>
    <name evidence="13" type="primary">lolB</name>
    <name evidence="13" type="ORF">ERCIPSTX3056_405</name>
</gene>
<evidence type="ECO:0000256" key="10">
    <source>
        <dbReference type="ARBA" id="ARBA00023186"/>
    </source>
</evidence>
<dbReference type="InterPro" id="IPR029046">
    <property type="entry name" value="LolA/LolB/LppX"/>
</dbReference>